<protein>
    <recommendedName>
        <fullName evidence="5">Pyridoxine/pyridoxamine 5'-phosphate oxidase</fullName>
        <ecNumber evidence="5">1.4.3.5</ecNumber>
    </recommendedName>
    <alternativeName>
        <fullName evidence="5">PNP/PMP oxidase</fullName>
        <shortName evidence="5">PNPOx</shortName>
    </alternativeName>
    <alternativeName>
        <fullName evidence="5">Pyridoxal 5'-phosphate synthase</fullName>
    </alternativeName>
</protein>
<reference evidence="9" key="1">
    <citation type="journal article" date="2019" name="Int. J. Syst. Evol. Microbiol.">
        <title>The Global Catalogue of Microorganisms (GCM) 10K type strain sequencing project: providing services to taxonomists for standard genome sequencing and annotation.</title>
        <authorList>
            <consortium name="The Broad Institute Genomics Platform"/>
            <consortium name="The Broad Institute Genome Sequencing Center for Infectious Disease"/>
            <person name="Wu L."/>
            <person name="Ma J."/>
        </authorList>
    </citation>
    <scope>NUCLEOTIDE SEQUENCE [LARGE SCALE GENOMIC DNA]</scope>
    <source>
        <strain evidence="9">CGMCC 4.7317</strain>
    </source>
</reference>
<evidence type="ECO:0000259" key="6">
    <source>
        <dbReference type="Pfam" id="PF01243"/>
    </source>
</evidence>
<evidence type="ECO:0000256" key="2">
    <source>
        <dbReference type="ARBA" id="ARBA00022630"/>
    </source>
</evidence>
<dbReference type="Pfam" id="PF10590">
    <property type="entry name" value="PNP_phzG_C"/>
    <property type="match status" value="1"/>
</dbReference>
<feature type="binding site" evidence="5">
    <location>
        <position position="135"/>
    </location>
    <ligand>
        <name>substrate</name>
    </ligand>
</feature>
<feature type="binding site" evidence="5">
    <location>
        <position position="197"/>
    </location>
    <ligand>
        <name>FMN</name>
        <dbReference type="ChEBI" id="CHEBI:58210"/>
    </ligand>
</feature>
<comment type="catalytic activity">
    <reaction evidence="5">
        <text>pyridoxamine 5'-phosphate + O2 + H2O = pyridoxal 5'-phosphate + H2O2 + NH4(+)</text>
        <dbReference type="Rhea" id="RHEA:15817"/>
        <dbReference type="ChEBI" id="CHEBI:15377"/>
        <dbReference type="ChEBI" id="CHEBI:15379"/>
        <dbReference type="ChEBI" id="CHEBI:16240"/>
        <dbReference type="ChEBI" id="CHEBI:28938"/>
        <dbReference type="ChEBI" id="CHEBI:58451"/>
        <dbReference type="ChEBI" id="CHEBI:597326"/>
        <dbReference type="EC" id="1.4.3.5"/>
    </reaction>
</comment>
<dbReference type="InterPro" id="IPR000659">
    <property type="entry name" value="Pyridox_Oxase"/>
</dbReference>
<evidence type="ECO:0000313" key="9">
    <source>
        <dbReference type="Proteomes" id="UP001596138"/>
    </source>
</evidence>
<dbReference type="InterPro" id="IPR011576">
    <property type="entry name" value="Pyridox_Oxase_N"/>
</dbReference>
<dbReference type="NCBIfam" id="TIGR00558">
    <property type="entry name" value="pdxH"/>
    <property type="match status" value="1"/>
</dbReference>
<dbReference type="PIRSF" id="PIRSF000190">
    <property type="entry name" value="Pyd_amn-ph_oxd"/>
    <property type="match status" value="1"/>
</dbReference>
<evidence type="ECO:0000256" key="3">
    <source>
        <dbReference type="ARBA" id="ARBA00022643"/>
    </source>
</evidence>
<dbReference type="InterPro" id="IPR019740">
    <property type="entry name" value="Pyridox_Oxase_CS"/>
</dbReference>
<feature type="domain" description="Pyridoxamine 5'-phosphate oxidase N-terminal" evidence="6">
    <location>
        <begin position="42"/>
        <end position="168"/>
    </location>
</feature>
<dbReference type="InterPro" id="IPR019576">
    <property type="entry name" value="Pyridoxamine_oxidase_dimer_C"/>
</dbReference>
<proteinExistence type="inferred from homology"/>
<keyword evidence="4 5" id="KW-0560">Oxidoreductase</keyword>
<comment type="pathway">
    <text evidence="5">Cofactor metabolism; pyridoxal 5'-phosphate salvage; pyridoxal 5'-phosphate from pyridoxamine 5'-phosphate: step 1/1.</text>
</comment>
<feature type="binding site" evidence="5">
    <location>
        <begin position="203"/>
        <end position="205"/>
    </location>
    <ligand>
        <name>substrate</name>
    </ligand>
</feature>
<keyword evidence="5" id="KW-0664">Pyridoxine biosynthesis</keyword>
<sequence length="234" mass="25526">MSDFAAGPQHDLAGMRLHYDQGRLVEGDLAPTPGEQFARWLADAVAAEVVEPNAMVLATSDADGVPSGRTVLLKAADPRGFVFYSNHQSQKGRALAANPRASLVFPWYALTRQVVVVGEVEQVSREEAQAYFSSRPYGSRLGAWASAQSTVIASRDVLKARYAELSAVFPDTGSASDVPLPDAWGGYVVRPVSVEFWQGRPSRLHDRLRFVRLDESAPSALDDPTAWRTERLSP</sequence>
<feature type="binding site" evidence="5">
    <location>
        <begin position="148"/>
        <end position="149"/>
    </location>
    <ligand>
        <name>FMN</name>
        <dbReference type="ChEBI" id="CHEBI:58210"/>
    </ligand>
</feature>
<dbReference type="PANTHER" id="PTHR10851:SF0">
    <property type="entry name" value="PYRIDOXINE-5'-PHOSPHATE OXIDASE"/>
    <property type="match status" value="1"/>
</dbReference>
<organism evidence="8 9">
    <name type="scientific">Longivirga aurantiaca</name>
    <dbReference type="NCBI Taxonomy" id="1837743"/>
    <lineage>
        <taxon>Bacteria</taxon>
        <taxon>Bacillati</taxon>
        <taxon>Actinomycetota</taxon>
        <taxon>Actinomycetes</taxon>
        <taxon>Sporichthyales</taxon>
        <taxon>Sporichthyaceae</taxon>
        <taxon>Longivirga</taxon>
    </lineage>
</organism>
<evidence type="ECO:0000256" key="1">
    <source>
        <dbReference type="ARBA" id="ARBA00007301"/>
    </source>
</evidence>
<keyword evidence="9" id="KW-1185">Reference proteome</keyword>
<feature type="binding site" evidence="5">
    <location>
        <position position="74"/>
    </location>
    <ligand>
        <name>substrate</name>
    </ligand>
</feature>
<evidence type="ECO:0000259" key="7">
    <source>
        <dbReference type="Pfam" id="PF10590"/>
    </source>
</evidence>
<dbReference type="SUPFAM" id="SSF50475">
    <property type="entry name" value="FMN-binding split barrel"/>
    <property type="match status" value="1"/>
</dbReference>
<dbReference type="Gene3D" id="2.30.110.10">
    <property type="entry name" value="Electron Transport, Fmn-binding Protein, Chain A"/>
    <property type="match status" value="1"/>
</dbReference>
<dbReference type="InterPro" id="IPR012349">
    <property type="entry name" value="Split_barrel_FMN-bd"/>
</dbReference>
<feature type="binding site" evidence="5">
    <location>
        <position position="131"/>
    </location>
    <ligand>
        <name>substrate</name>
    </ligand>
</feature>
<feature type="binding site" evidence="5">
    <location>
        <begin position="69"/>
        <end position="74"/>
    </location>
    <ligand>
        <name>FMN</name>
        <dbReference type="ChEBI" id="CHEBI:58210"/>
    </ligand>
</feature>
<comment type="caution">
    <text evidence="8">The sequence shown here is derived from an EMBL/GenBank/DDBJ whole genome shotgun (WGS) entry which is preliminary data.</text>
</comment>
<accession>A0ABW1SWH2</accession>
<feature type="binding site" evidence="5">
    <location>
        <position position="91"/>
    </location>
    <ligand>
        <name>FMN</name>
        <dbReference type="ChEBI" id="CHEBI:58210"/>
    </ligand>
</feature>
<dbReference type="RefSeq" id="WP_386763665.1">
    <property type="nucleotide sequence ID" value="NZ_JBHSTI010000002.1"/>
</dbReference>
<dbReference type="EC" id="1.4.3.5" evidence="5"/>
<dbReference type="PANTHER" id="PTHR10851">
    <property type="entry name" value="PYRIDOXINE-5-PHOSPHATE OXIDASE"/>
    <property type="match status" value="1"/>
</dbReference>
<dbReference type="GO" id="GO:0004733">
    <property type="term" value="F:pyridoxamine phosphate oxidase activity"/>
    <property type="evidence" value="ECO:0007669"/>
    <property type="project" value="UniProtKB-EC"/>
</dbReference>
<comment type="similarity">
    <text evidence="1 5">Belongs to the pyridoxamine 5'-phosphate oxidase family.</text>
</comment>
<feature type="domain" description="Pyridoxine 5'-phosphate oxidase dimerisation C-terminal" evidence="7">
    <location>
        <begin position="184"/>
        <end position="234"/>
    </location>
</feature>
<feature type="binding site" evidence="5">
    <location>
        <position position="113"/>
    </location>
    <ligand>
        <name>FMN</name>
        <dbReference type="ChEBI" id="CHEBI:58210"/>
    </ligand>
</feature>
<comment type="pathway">
    <text evidence="5">Cofactor metabolism; pyridoxal 5'-phosphate salvage; pyridoxal 5'-phosphate from pyridoxine 5'-phosphate: step 1/1.</text>
</comment>
<dbReference type="Pfam" id="PF01243">
    <property type="entry name" value="PNPOx_N"/>
    <property type="match status" value="1"/>
</dbReference>
<keyword evidence="2 5" id="KW-0285">Flavoprotein</keyword>
<comment type="catalytic activity">
    <reaction evidence="5">
        <text>pyridoxine 5'-phosphate + O2 = pyridoxal 5'-phosphate + H2O2</text>
        <dbReference type="Rhea" id="RHEA:15149"/>
        <dbReference type="ChEBI" id="CHEBI:15379"/>
        <dbReference type="ChEBI" id="CHEBI:16240"/>
        <dbReference type="ChEBI" id="CHEBI:58589"/>
        <dbReference type="ChEBI" id="CHEBI:597326"/>
        <dbReference type="EC" id="1.4.3.5"/>
    </reaction>
</comment>
<comment type="caution">
    <text evidence="5">Lacks conserved residue(s) required for the propagation of feature annotation.</text>
</comment>
<keyword evidence="3 5" id="KW-0288">FMN</keyword>
<comment type="function">
    <text evidence="5">Catalyzes the oxidation of either pyridoxine 5'-phosphate (PNP) or pyridoxamine 5'-phosphate (PMP) into pyridoxal 5'-phosphate (PLP).</text>
</comment>
<feature type="binding site" evidence="5">
    <location>
        <begin position="84"/>
        <end position="85"/>
    </location>
    <ligand>
        <name>FMN</name>
        <dbReference type="ChEBI" id="CHEBI:58210"/>
    </ligand>
</feature>
<comment type="cofactor">
    <cofactor evidence="5">
        <name>FMN</name>
        <dbReference type="ChEBI" id="CHEBI:58210"/>
    </cofactor>
    <text evidence="5">Binds 1 FMN per subunit.</text>
</comment>
<evidence type="ECO:0000256" key="5">
    <source>
        <dbReference type="HAMAP-Rule" id="MF_01629"/>
    </source>
</evidence>
<name>A0ABW1SWH2_9ACTN</name>
<dbReference type="EMBL" id="JBHSTI010000002">
    <property type="protein sequence ID" value="MFC6236624.1"/>
    <property type="molecule type" value="Genomic_DNA"/>
</dbReference>
<comment type="subunit">
    <text evidence="5">Homodimer.</text>
</comment>
<evidence type="ECO:0000313" key="8">
    <source>
        <dbReference type="EMBL" id="MFC6236624.1"/>
    </source>
</evidence>
<dbReference type="Proteomes" id="UP001596138">
    <property type="component" value="Unassembled WGS sequence"/>
</dbReference>
<gene>
    <name evidence="5 8" type="primary">pdxH</name>
    <name evidence="8" type="ORF">ACFQGU_01945</name>
</gene>
<dbReference type="NCBIfam" id="NF004231">
    <property type="entry name" value="PRK05679.1"/>
    <property type="match status" value="1"/>
</dbReference>
<dbReference type="PROSITE" id="PS01064">
    <property type="entry name" value="PYRIDOX_OXIDASE"/>
    <property type="match status" value="1"/>
</dbReference>
<dbReference type="HAMAP" id="MF_01629">
    <property type="entry name" value="PdxH"/>
    <property type="match status" value="1"/>
</dbReference>
<evidence type="ECO:0000256" key="4">
    <source>
        <dbReference type="ARBA" id="ARBA00023002"/>
    </source>
</evidence>
<feature type="binding site" evidence="5">
    <location>
        <position position="207"/>
    </location>
    <ligand>
        <name>FMN</name>
        <dbReference type="ChEBI" id="CHEBI:58210"/>
    </ligand>
</feature>
<feature type="binding site" evidence="5">
    <location>
        <position position="139"/>
    </location>
    <ligand>
        <name>substrate</name>
    </ligand>
</feature>